<protein>
    <submittedName>
        <fullName evidence="1">Uncharacterized protein</fullName>
    </submittedName>
</protein>
<accession>A0A379EE02</accession>
<organism evidence="1 2">
    <name type="scientific">Prevotella denticola</name>
    <dbReference type="NCBI Taxonomy" id="28129"/>
    <lineage>
        <taxon>Bacteria</taxon>
        <taxon>Pseudomonadati</taxon>
        <taxon>Bacteroidota</taxon>
        <taxon>Bacteroidia</taxon>
        <taxon>Bacteroidales</taxon>
        <taxon>Prevotellaceae</taxon>
        <taxon>Prevotella</taxon>
    </lineage>
</organism>
<name>A0A379EE02_9BACT</name>
<dbReference type="EMBL" id="UGTM01000002">
    <property type="protein sequence ID" value="SUB94634.1"/>
    <property type="molecule type" value="Genomic_DNA"/>
</dbReference>
<dbReference type="AlphaFoldDB" id="A0A379EE02"/>
<proteinExistence type="predicted"/>
<evidence type="ECO:0000313" key="2">
    <source>
        <dbReference type="Proteomes" id="UP000255469"/>
    </source>
</evidence>
<reference evidence="1 2" key="1">
    <citation type="submission" date="2018-06" db="EMBL/GenBank/DDBJ databases">
        <authorList>
            <consortium name="Pathogen Informatics"/>
            <person name="Doyle S."/>
        </authorList>
    </citation>
    <scope>NUCLEOTIDE SEQUENCE [LARGE SCALE GENOMIC DNA]</scope>
    <source>
        <strain evidence="1 2">NCTC13067</strain>
    </source>
</reference>
<gene>
    <name evidence="1" type="ORF">NCTC13067_02507</name>
</gene>
<dbReference type="Proteomes" id="UP000255469">
    <property type="component" value="Unassembled WGS sequence"/>
</dbReference>
<evidence type="ECO:0000313" key="1">
    <source>
        <dbReference type="EMBL" id="SUB94634.1"/>
    </source>
</evidence>
<sequence>MDITPSDRIIVLPGVARCYSPAGMASADNDGPEPVAQDAAVLVLTVGA</sequence>